<dbReference type="Gene3D" id="1.10.10.10">
    <property type="entry name" value="Winged helix-like DNA-binding domain superfamily/Winged helix DNA-binding domain"/>
    <property type="match status" value="1"/>
</dbReference>
<organism evidence="1 2">
    <name type="scientific">Melittangium boletus DSM 14713</name>
    <dbReference type="NCBI Taxonomy" id="1294270"/>
    <lineage>
        <taxon>Bacteria</taxon>
        <taxon>Pseudomonadati</taxon>
        <taxon>Myxococcota</taxon>
        <taxon>Myxococcia</taxon>
        <taxon>Myxococcales</taxon>
        <taxon>Cystobacterineae</taxon>
        <taxon>Archangiaceae</taxon>
        <taxon>Melittangium</taxon>
    </lineage>
</organism>
<gene>
    <name evidence="1" type="ORF">MEBOL_003190</name>
</gene>
<proteinExistence type="predicted"/>
<name>A0A250ID87_9BACT</name>
<sequence length="67" mass="7239">MVERLRMLRMSKMTDYGIMLLTELVHAGSGTRTAKELSACAQVLLPSVSKVLKGLHGAGLSRRSSPP</sequence>
<dbReference type="EMBL" id="CP022163">
    <property type="protein sequence ID" value="ATB29735.1"/>
    <property type="molecule type" value="Genomic_DNA"/>
</dbReference>
<evidence type="ECO:0000313" key="2">
    <source>
        <dbReference type="Proteomes" id="UP000217289"/>
    </source>
</evidence>
<dbReference type="AlphaFoldDB" id="A0A250ID87"/>
<protein>
    <submittedName>
        <fullName evidence="1">Rrf2 family transcriptional regulator</fullName>
    </submittedName>
</protein>
<keyword evidence="2" id="KW-1185">Reference proteome</keyword>
<dbReference type="KEGG" id="mbd:MEBOL_003190"/>
<reference evidence="1 2" key="1">
    <citation type="submission" date="2017-06" db="EMBL/GenBank/DDBJ databases">
        <authorList>
            <person name="Kim H.J."/>
            <person name="Triplett B.A."/>
        </authorList>
    </citation>
    <scope>NUCLEOTIDE SEQUENCE [LARGE SCALE GENOMIC DNA]</scope>
    <source>
        <strain evidence="1 2">DSM 14713</strain>
    </source>
</reference>
<evidence type="ECO:0000313" key="1">
    <source>
        <dbReference type="EMBL" id="ATB29735.1"/>
    </source>
</evidence>
<dbReference type="InterPro" id="IPR036388">
    <property type="entry name" value="WH-like_DNA-bd_sf"/>
</dbReference>
<accession>A0A250ID87</accession>
<dbReference type="Proteomes" id="UP000217289">
    <property type="component" value="Chromosome"/>
</dbReference>